<dbReference type="GO" id="GO:0035999">
    <property type="term" value="P:tetrahydrofolate interconversion"/>
    <property type="evidence" value="ECO:0007669"/>
    <property type="project" value="UniProtKB-UniRule"/>
</dbReference>
<reference evidence="15 16" key="1">
    <citation type="submission" date="2019-02" db="EMBL/GenBank/DDBJ databases">
        <title>Deep-cultivation of Planctomycetes and their phenomic and genomic characterization uncovers novel biology.</title>
        <authorList>
            <person name="Wiegand S."/>
            <person name="Jogler M."/>
            <person name="Boedeker C."/>
            <person name="Pinto D."/>
            <person name="Vollmers J."/>
            <person name="Rivas-Marin E."/>
            <person name="Kohn T."/>
            <person name="Peeters S.H."/>
            <person name="Heuer A."/>
            <person name="Rast P."/>
            <person name="Oberbeckmann S."/>
            <person name="Bunk B."/>
            <person name="Jeske O."/>
            <person name="Meyerdierks A."/>
            <person name="Storesund J.E."/>
            <person name="Kallscheuer N."/>
            <person name="Luecker S."/>
            <person name="Lage O.M."/>
            <person name="Pohl T."/>
            <person name="Merkel B.J."/>
            <person name="Hornburger P."/>
            <person name="Mueller R.-W."/>
            <person name="Bruemmer F."/>
            <person name="Labrenz M."/>
            <person name="Spormann A.M."/>
            <person name="Op den Camp H."/>
            <person name="Overmann J."/>
            <person name="Amann R."/>
            <person name="Jetten M.S.M."/>
            <person name="Mascher T."/>
            <person name="Medema M.H."/>
            <person name="Devos D.P."/>
            <person name="Kaster A.-K."/>
            <person name="Ovreas L."/>
            <person name="Rohde M."/>
            <person name="Galperin M.Y."/>
            <person name="Jogler C."/>
        </authorList>
    </citation>
    <scope>NUCLEOTIDE SEQUENCE [LARGE SCALE GENOMIC DNA]</scope>
    <source>
        <strain evidence="15 16">Mal4</strain>
    </source>
</reference>
<evidence type="ECO:0000256" key="1">
    <source>
        <dbReference type="ARBA" id="ARBA00004777"/>
    </source>
</evidence>
<comment type="function">
    <text evidence="12">Catalyzes the oxidation of 5,10-methylenetetrahydrofolate to 5,10-methenyltetrahydrofolate and then the hydrolysis of 5,10-methenyltetrahydrofolate to 10-formyltetrahydrofolate.</text>
</comment>
<keyword evidence="16" id="KW-1185">Reference proteome</keyword>
<evidence type="ECO:0000256" key="12">
    <source>
        <dbReference type="HAMAP-Rule" id="MF_01576"/>
    </source>
</evidence>
<dbReference type="SUPFAM" id="SSF51735">
    <property type="entry name" value="NAD(P)-binding Rossmann-fold domains"/>
    <property type="match status" value="1"/>
</dbReference>
<proteinExistence type="inferred from homology"/>
<dbReference type="HAMAP" id="MF_01576">
    <property type="entry name" value="THF_DHG_CYH"/>
    <property type="match status" value="1"/>
</dbReference>
<dbReference type="OrthoDB" id="9803580at2"/>
<dbReference type="GO" id="GO:0004488">
    <property type="term" value="F:methylenetetrahydrofolate dehydrogenase (NADP+) activity"/>
    <property type="evidence" value="ECO:0007669"/>
    <property type="project" value="UniProtKB-UniRule"/>
</dbReference>
<evidence type="ECO:0000256" key="11">
    <source>
        <dbReference type="ARBA" id="ARBA00023268"/>
    </source>
</evidence>
<dbReference type="UniPathway" id="UPA00193"/>
<evidence type="ECO:0000256" key="8">
    <source>
        <dbReference type="ARBA" id="ARBA00023002"/>
    </source>
</evidence>
<dbReference type="PRINTS" id="PR00085">
    <property type="entry name" value="THFDHDRGNASE"/>
</dbReference>
<protein>
    <recommendedName>
        <fullName evidence="12">Bifunctional protein FolD</fullName>
    </recommendedName>
    <domain>
        <recommendedName>
            <fullName evidence="12">Methylenetetrahydrofolate dehydrogenase</fullName>
            <ecNumber evidence="12">1.5.1.5</ecNumber>
        </recommendedName>
    </domain>
    <domain>
        <recommendedName>
            <fullName evidence="12">Methenyltetrahydrofolate cyclohydrolase</fullName>
            <ecNumber evidence="12">3.5.4.9</ecNumber>
        </recommendedName>
    </domain>
</protein>
<evidence type="ECO:0000256" key="6">
    <source>
        <dbReference type="ARBA" id="ARBA00022801"/>
    </source>
</evidence>
<dbReference type="RefSeq" id="WP_145370455.1">
    <property type="nucleotide sequence ID" value="NZ_CP036275.1"/>
</dbReference>
<dbReference type="PANTHER" id="PTHR48099:SF5">
    <property type="entry name" value="C-1-TETRAHYDROFOLATE SYNTHASE, CYTOPLASMIC"/>
    <property type="match status" value="1"/>
</dbReference>
<dbReference type="Pfam" id="PF02882">
    <property type="entry name" value="THF_DHG_CYH_C"/>
    <property type="match status" value="1"/>
</dbReference>
<dbReference type="EC" id="3.5.4.9" evidence="12"/>
<feature type="binding site" evidence="12">
    <location>
        <position position="236"/>
    </location>
    <ligand>
        <name>NADP(+)</name>
        <dbReference type="ChEBI" id="CHEBI:58349"/>
    </ligand>
</feature>
<keyword evidence="10 12" id="KW-0486">Methionine biosynthesis</keyword>
<comment type="catalytic activity">
    <reaction evidence="12">
        <text>(6R)-5,10-methylene-5,6,7,8-tetrahydrofolate + NADP(+) = (6R)-5,10-methenyltetrahydrofolate + NADPH</text>
        <dbReference type="Rhea" id="RHEA:22812"/>
        <dbReference type="ChEBI" id="CHEBI:15636"/>
        <dbReference type="ChEBI" id="CHEBI:57455"/>
        <dbReference type="ChEBI" id="CHEBI:57783"/>
        <dbReference type="ChEBI" id="CHEBI:58349"/>
        <dbReference type="EC" id="1.5.1.5"/>
    </reaction>
</comment>
<dbReference type="PROSITE" id="PS00767">
    <property type="entry name" value="THF_DHG_CYH_2"/>
    <property type="match status" value="1"/>
</dbReference>
<comment type="subunit">
    <text evidence="2 12">Homodimer.</text>
</comment>
<dbReference type="Pfam" id="PF00763">
    <property type="entry name" value="THF_DHG_CYH"/>
    <property type="match status" value="1"/>
</dbReference>
<keyword evidence="4 12" id="KW-0028">Amino-acid biosynthesis</keyword>
<comment type="catalytic activity">
    <reaction evidence="12">
        <text>(6R)-5,10-methenyltetrahydrofolate + H2O = (6R)-10-formyltetrahydrofolate + H(+)</text>
        <dbReference type="Rhea" id="RHEA:23700"/>
        <dbReference type="ChEBI" id="CHEBI:15377"/>
        <dbReference type="ChEBI" id="CHEBI:15378"/>
        <dbReference type="ChEBI" id="CHEBI:57455"/>
        <dbReference type="ChEBI" id="CHEBI:195366"/>
        <dbReference type="EC" id="3.5.4.9"/>
    </reaction>
</comment>
<accession>A0A517Z9Y8</accession>
<dbReference type="Proteomes" id="UP000320496">
    <property type="component" value="Chromosome"/>
</dbReference>
<evidence type="ECO:0000256" key="5">
    <source>
        <dbReference type="ARBA" id="ARBA00022755"/>
    </source>
</evidence>
<feature type="binding site" evidence="12">
    <location>
        <begin position="166"/>
        <end position="168"/>
    </location>
    <ligand>
        <name>NADP(+)</name>
        <dbReference type="ChEBI" id="CHEBI:58349"/>
    </ligand>
</feature>
<keyword evidence="3 12" id="KW-0554">One-carbon metabolism</keyword>
<dbReference type="KEGG" id="mri:Mal4_35870"/>
<dbReference type="FunFam" id="3.40.50.10860:FF:000005">
    <property type="entry name" value="C-1-tetrahydrofolate synthase, cytoplasmic, putative"/>
    <property type="match status" value="1"/>
</dbReference>
<dbReference type="Gene3D" id="3.40.50.10860">
    <property type="entry name" value="Leucine Dehydrogenase, chain A, domain 1"/>
    <property type="match status" value="1"/>
</dbReference>
<name>A0A517Z9Y8_9PLAN</name>
<dbReference type="InterPro" id="IPR036291">
    <property type="entry name" value="NAD(P)-bd_dom_sf"/>
</dbReference>
<keyword evidence="7 12" id="KW-0521">NADP</keyword>
<evidence type="ECO:0000256" key="2">
    <source>
        <dbReference type="ARBA" id="ARBA00011738"/>
    </source>
</evidence>
<comment type="similarity">
    <text evidence="12">Belongs to the tetrahydrofolate dehydrogenase/cyclohydrolase family.</text>
</comment>
<evidence type="ECO:0000313" key="15">
    <source>
        <dbReference type="EMBL" id="QDU39250.1"/>
    </source>
</evidence>
<evidence type="ECO:0000256" key="4">
    <source>
        <dbReference type="ARBA" id="ARBA00022605"/>
    </source>
</evidence>
<evidence type="ECO:0000256" key="3">
    <source>
        <dbReference type="ARBA" id="ARBA00022563"/>
    </source>
</evidence>
<dbReference type="GO" id="GO:0009086">
    <property type="term" value="P:methionine biosynthetic process"/>
    <property type="evidence" value="ECO:0007669"/>
    <property type="project" value="UniProtKB-KW"/>
</dbReference>
<dbReference type="GO" id="GO:0006164">
    <property type="term" value="P:purine nucleotide biosynthetic process"/>
    <property type="evidence" value="ECO:0007669"/>
    <property type="project" value="UniProtKB-KW"/>
</dbReference>
<evidence type="ECO:0000256" key="10">
    <source>
        <dbReference type="ARBA" id="ARBA00023167"/>
    </source>
</evidence>
<comment type="pathway">
    <text evidence="1 12">One-carbon metabolism; tetrahydrofolate interconversion.</text>
</comment>
<dbReference type="GO" id="GO:0000105">
    <property type="term" value="P:L-histidine biosynthetic process"/>
    <property type="evidence" value="ECO:0007669"/>
    <property type="project" value="UniProtKB-KW"/>
</dbReference>
<gene>
    <name evidence="12 15" type="primary">folD</name>
    <name evidence="15" type="ORF">Mal4_35870</name>
</gene>
<dbReference type="NCBIfam" id="NF008058">
    <property type="entry name" value="PRK10792.1"/>
    <property type="match status" value="1"/>
</dbReference>
<keyword evidence="9 12" id="KW-0368">Histidine biosynthesis</keyword>
<dbReference type="AlphaFoldDB" id="A0A517Z9Y8"/>
<dbReference type="EC" id="1.5.1.5" evidence="12"/>
<evidence type="ECO:0000256" key="9">
    <source>
        <dbReference type="ARBA" id="ARBA00023102"/>
    </source>
</evidence>
<evidence type="ECO:0000259" key="14">
    <source>
        <dbReference type="Pfam" id="PF02882"/>
    </source>
</evidence>
<dbReference type="FunFam" id="3.40.50.720:FF:000189">
    <property type="entry name" value="Bifunctional protein FolD"/>
    <property type="match status" value="1"/>
</dbReference>
<dbReference type="NCBIfam" id="NF010783">
    <property type="entry name" value="PRK14186.1"/>
    <property type="match status" value="1"/>
</dbReference>
<dbReference type="SUPFAM" id="SSF53223">
    <property type="entry name" value="Aminoacid dehydrogenase-like, N-terminal domain"/>
    <property type="match status" value="1"/>
</dbReference>
<evidence type="ECO:0000256" key="7">
    <source>
        <dbReference type="ARBA" id="ARBA00022857"/>
    </source>
</evidence>
<dbReference type="InterPro" id="IPR046346">
    <property type="entry name" value="Aminoacid_DH-like_N_sf"/>
</dbReference>
<dbReference type="GO" id="GO:0004477">
    <property type="term" value="F:methenyltetrahydrofolate cyclohydrolase activity"/>
    <property type="evidence" value="ECO:0007669"/>
    <property type="project" value="UniProtKB-UniRule"/>
</dbReference>
<keyword evidence="6 12" id="KW-0378">Hydrolase</keyword>
<dbReference type="PANTHER" id="PTHR48099">
    <property type="entry name" value="C-1-TETRAHYDROFOLATE SYNTHASE, CYTOPLASMIC-RELATED"/>
    <property type="match status" value="1"/>
</dbReference>
<dbReference type="CDD" id="cd01080">
    <property type="entry name" value="NAD_bind_m-THF_DH_Cyclohyd"/>
    <property type="match status" value="1"/>
</dbReference>
<dbReference type="InterPro" id="IPR020630">
    <property type="entry name" value="THF_DH/CycHdrlase_cat_dom"/>
</dbReference>
<organism evidence="15 16">
    <name type="scientific">Maioricimonas rarisocia</name>
    <dbReference type="NCBI Taxonomy" id="2528026"/>
    <lineage>
        <taxon>Bacteria</taxon>
        <taxon>Pseudomonadati</taxon>
        <taxon>Planctomycetota</taxon>
        <taxon>Planctomycetia</taxon>
        <taxon>Planctomycetales</taxon>
        <taxon>Planctomycetaceae</taxon>
        <taxon>Maioricimonas</taxon>
    </lineage>
</organism>
<evidence type="ECO:0000259" key="13">
    <source>
        <dbReference type="Pfam" id="PF00763"/>
    </source>
</evidence>
<dbReference type="InterPro" id="IPR020867">
    <property type="entry name" value="THF_DH/CycHdrlase_CS"/>
</dbReference>
<dbReference type="GO" id="GO:0005829">
    <property type="term" value="C:cytosol"/>
    <property type="evidence" value="ECO:0007669"/>
    <property type="project" value="TreeGrafter"/>
</dbReference>
<sequence length="291" mass="30887">MPAQLIDGKAISAKVREEVAADVRHLIDTTGVEPHLVAVLVGDDPASAIYVRGKQKACEKAGIRSTLHRLPAETTQQQLTDLVQQLNADATVHGILVQLPLPDQIDPVAIIDAVAPEKDVDCFHPENVGLMVQGRPRFLPCTPHGCQRLLIESDVETSGKHAVVLGRSEIVGKPMALLLMQRGLAADATVTVCHSRTRDLAEQVRQADILVAAIGRPKFVTADMVKPGAVVIDVGINRVDDGIVGDVDFEPVREIASAITPVPGGVGPMTIAVLLQNTLKAARLLAEQSAG</sequence>
<comment type="caution">
    <text evidence="12">Lacks conserved residue(s) required for the propagation of feature annotation.</text>
</comment>
<dbReference type="Gene3D" id="3.40.50.720">
    <property type="entry name" value="NAD(P)-binding Rossmann-like Domain"/>
    <property type="match status" value="1"/>
</dbReference>
<keyword evidence="5 12" id="KW-0658">Purine biosynthesis</keyword>
<evidence type="ECO:0000313" key="16">
    <source>
        <dbReference type="Proteomes" id="UP000320496"/>
    </source>
</evidence>
<feature type="domain" description="Tetrahydrofolate dehydrogenase/cyclohydrolase NAD(P)-binding" evidence="14">
    <location>
        <begin position="140"/>
        <end position="283"/>
    </location>
</feature>
<dbReference type="EMBL" id="CP036275">
    <property type="protein sequence ID" value="QDU39250.1"/>
    <property type="molecule type" value="Genomic_DNA"/>
</dbReference>
<dbReference type="InterPro" id="IPR020631">
    <property type="entry name" value="THF_DH/CycHdrlase_NAD-bd_dom"/>
</dbReference>
<keyword evidence="11 12" id="KW-0511">Multifunctional enzyme</keyword>
<feature type="domain" description="Tetrahydrofolate dehydrogenase/cyclohydrolase catalytic" evidence="13">
    <location>
        <begin position="6"/>
        <end position="121"/>
    </location>
</feature>
<keyword evidence="8 12" id="KW-0560">Oxidoreductase</keyword>
<dbReference type="InterPro" id="IPR000672">
    <property type="entry name" value="THF_DH/CycHdrlase"/>
</dbReference>